<evidence type="ECO:0000256" key="2">
    <source>
        <dbReference type="ARBA" id="ARBA00022801"/>
    </source>
</evidence>
<dbReference type="Proteomes" id="UP001217089">
    <property type="component" value="Unassembled WGS sequence"/>
</dbReference>
<sequence length="188" mass="21233">MSLFLKFYQFICILILCYFKDSDGKTADEWKSRVIYQGVPIVYYGTEQEFAGKNDPENRESLWPYQNSSSRMYKAVVFLTRRGHSSGIHTKSFTNMTGFKDGTVLQNIFDCSDTVIIAGGKVTVRFKEGLPLVYVQKGSAQYTVCSSCLSSGNSCDSNGISDALFDQRSYIISVWLTLFISIILNKQH</sequence>
<feature type="signal peptide" evidence="5">
    <location>
        <begin position="1"/>
        <end position="24"/>
    </location>
</feature>
<dbReference type="EMBL" id="JARBDR010000246">
    <property type="protein sequence ID" value="KAJ8317140.1"/>
    <property type="molecule type" value="Genomic_DNA"/>
</dbReference>
<dbReference type="Gene3D" id="3.20.20.80">
    <property type="entry name" value="Glycosidases"/>
    <property type="match status" value="1"/>
</dbReference>
<organism evidence="7 8">
    <name type="scientific">Tegillarca granosa</name>
    <name type="common">Malaysian cockle</name>
    <name type="synonym">Anadara granosa</name>
    <dbReference type="NCBI Taxonomy" id="220873"/>
    <lineage>
        <taxon>Eukaryota</taxon>
        <taxon>Metazoa</taxon>
        <taxon>Spiralia</taxon>
        <taxon>Lophotrochozoa</taxon>
        <taxon>Mollusca</taxon>
        <taxon>Bivalvia</taxon>
        <taxon>Autobranchia</taxon>
        <taxon>Pteriomorphia</taxon>
        <taxon>Arcoida</taxon>
        <taxon>Arcoidea</taxon>
        <taxon>Arcidae</taxon>
        <taxon>Tegillarca</taxon>
    </lineage>
</organism>
<dbReference type="InterPro" id="IPR013780">
    <property type="entry name" value="Glyco_hydro_b"/>
</dbReference>
<protein>
    <recommendedName>
        <fullName evidence="6">Alpha-amylase domain-containing protein</fullName>
    </recommendedName>
</protein>
<keyword evidence="3" id="KW-0119">Carbohydrate metabolism</keyword>
<evidence type="ECO:0000256" key="5">
    <source>
        <dbReference type="SAM" id="SignalP"/>
    </source>
</evidence>
<reference evidence="7 8" key="1">
    <citation type="submission" date="2022-12" db="EMBL/GenBank/DDBJ databases">
        <title>Chromosome-level genome of Tegillarca granosa.</title>
        <authorList>
            <person name="Kim J."/>
        </authorList>
    </citation>
    <scope>NUCLEOTIDE SEQUENCE [LARGE SCALE GENOMIC DNA]</scope>
    <source>
        <strain evidence="7">Teg-2019</strain>
        <tissue evidence="7">Adductor muscle</tissue>
    </source>
</reference>
<accession>A0ABQ9FLI6</accession>
<dbReference type="Pfam" id="PF09260">
    <property type="entry name" value="A_amylase_dom_C"/>
    <property type="match status" value="1"/>
</dbReference>
<keyword evidence="5" id="KW-0732">Signal</keyword>
<keyword evidence="1" id="KW-0479">Metal-binding</keyword>
<keyword evidence="2" id="KW-0378">Hydrolase</keyword>
<proteinExistence type="predicted"/>
<keyword evidence="4" id="KW-0326">Glycosidase</keyword>
<evidence type="ECO:0000313" key="8">
    <source>
        <dbReference type="Proteomes" id="UP001217089"/>
    </source>
</evidence>
<dbReference type="InterPro" id="IPR015340">
    <property type="entry name" value="A_amylase_C_dom"/>
</dbReference>
<feature type="chain" id="PRO_5045829138" description="Alpha-amylase domain-containing protein" evidence="5">
    <location>
        <begin position="25"/>
        <end position="188"/>
    </location>
</feature>
<evidence type="ECO:0000256" key="4">
    <source>
        <dbReference type="ARBA" id="ARBA00023295"/>
    </source>
</evidence>
<name>A0ABQ9FLI6_TEGGR</name>
<gene>
    <name evidence="7" type="ORF">KUTeg_005044</name>
</gene>
<evidence type="ECO:0000259" key="6">
    <source>
        <dbReference type="Pfam" id="PF09260"/>
    </source>
</evidence>
<evidence type="ECO:0000313" key="7">
    <source>
        <dbReference type="EMBL" id="KAJ8317140.1"/>
    </source>
</evidence>
<evidence type="ECO:0000256" key="3">
    <source>
        <dbReference type="ARBA" id="ARBA00023277"/>
    </source>
</evidence>
<feature type="domain" description="Alpha-amylase" evidence="6">
    <location>
        <begin position="74"/>
        <end position="139"/>
    </location>
</feature>
<dbReference type="Gene3D" id="2.60.40.1180">
    <property type="entry name" value="Golgi alpha-mannosidase II"/>
    <property type="match status" value="1"/>
</dbReference>
<dbReference type="SUPFAM" id="SSF51011">
    <property type="entry name" value="Glycosyl hydrolase domain"/>
    <property type="match status" value="1"/>
</dbReference>
<evidence type="ECO:0000256" key="1">
    <source>
        <dbReference type="ARBA" id="ARBA00022723"/>
    </source>
</evidence>
<comment type="caution">
    <text evidence="7">The sequence shown here is derived from an EMBL/GenBank/DDBJ whole genome shotgun (WGS) entry which is preliminary data.</text>
</comment>
<keyword evidence="8" id="KW-1185">Reference proteome</keyword>